<accession>A0A9D0ZM66</accession>
<comment type="caution">
    <text evidence="1">The sequence shown here is derived from an EMBL/GenBank/DDBJ whole genome shotgun (WGS) entry which is preliminary data.</text>
</comment>
<dbReference type="EMBL" id="DVFZ01000089">
    <property type="protein sequence ID" value="HIQ83208.1"/>
    <property type="molecule type" value="Genomic_DNA"/>
</dbReference>
<organism evidence="1 2">
    <name type="scientific">Candidatus Pullichristensenella stercorigallinarum</name>
    <dbReference type="NCBI Taxonomy" id="2840909"/>
    <lineage>
        <taxon>Bacteria</taxon>
        <taxon>Bacillati</taxon>
        <taxon>Bacillota</taxon>
        <taxon>Clostridia</taxon>
        <taxon>Candidatus Pullichristensenella</taxon>
    </lineage>
</organism>
<dbReference type="PROSITE" id="PS01088">
    <property type="entry name" value="CAP_1"/>
    <property type="match status" value="1"/>
</dbReference>
<protein>
    <submittedName>
        <fullName evidence="1">DIP1984 family protein</fullName>
    </submittedName>
</protein>
<name>A0A9D0ZM66_9FIRM</name>
<dbReference type="InterPro" id="IPR018106">
    <property type="entry name" value="CAP_CS_N"/>
</dbReference>
<dbReference type="Pfam" id="PF20935">
    <property type="entry name" value="DUF6847"/>
    <property type="match status" value="1"/>
</dbReference>
<gene>
    <name evidence="1" type="ORF">IAA52_08920</name>
</gene>
<dbReference type="NCBIfam" id="NF038048">
    <property type="entry name" value="DIP1984_fam"/>
    <property type="match status" value="1"/>
</dbReference>
<evidence type="ECO:0000313" key="2">
    <source>
        <dbReference type="Proteomes" id="UP000824260"/>
    </source>
</evidence>
<dbReference type="AlphaFoldDB" id="A0A9D0ZM66"/>
<reference evidence="1" key="2">
    <citation type="journal article" date="2021" name="PeerJ">
        <title>Extensive microbial diversity within the chicken gut microbiome revealed by metagenomics and culture.</title>
        <authorList>
            <person name="Gilroy R."/>
            <person name="Ravi A."/>
            <person name="Getino M."/>
            <person name="Pursley I."/>
            <person name="Horton D.L."/>
            <person name="Alikhan N.F."/>
            <person name="Baker D."/>
            <person name="Gharbi K."/>
            <person name="Hall N."/>
            <person name="Watson M."/>
            <person name="Adriaenssens E.M."/>
            <person name="Foster-Nyarko E."/>
            <person name="Jarju S."/>
            <person name="Secka A."/>
            <person name="Antonio M."/>
            <person name="Oren A."/>
            <person name="Chaudhuri R.R."/>
            <person name="La Ragione R."/>
            <person name="Hildebrand F."/>
            <person name="Pallen M.J."/>
        </authorList>
    </citation>
    <scope>NUCLEOTIDE SEQUENCE</scope>
    <source>
        <strain evidence="1">ChiSjej6B24-2974</strain>
    </source>
</reference>
<dbReference type="Proteomes" id="UP000824260">
    <property type="component" value="Unassembled WGS sequence"/>
</dbReference>
<reference evidence="1" key="1">
    <citation type="submission" date="2020-10" db="EMBL/GenBank/DDBJ databases">
        <authorList>
            <person name="Gilroy R."/>
        </authorList>
    </citation>
    <scope>NUCLEOTIDE SEQUENCE</scope>
    <source>
        <strain evidence="1">ChiSjej6B24-2974</strain>
    </source>
</reference>
<sequence>MKLAEALQERADINRQIARLNARLAANAVTQEGEVPAEDPAELLKRLDGCLARLEALMARINLVNSETIVNGRTLTEMIARRDCLRARIASYQKLIDAASQGLQRMGRSEIRIVRAVDVRALQKDVDTFSAEQRRLDNEIQHANWTTELSLE</sequence>
<dbReference type="CDD" id="cd12208">
    <property type="entry name" value="DIP1984-like"/>
    <property type="match status" value="1"/>
</dbReference>
<proteinExistence type="predicted"/>
<dbReference type="Gene3D" id="6.10.320.10">
    <property type="match status" value="1"/>
</dbReference>
<evidence type="ECO:0000313" key="1">
    <source>
        <dbReference type="EMBL" id="HIQ83208.1"/>
    </source>
</evidence>
<dbReference type="InterPro" id="IPR047741">
    <property type="entry name" value="DIP1984-like"/>
</dbReference>